<reference evidence="2 3" key="1">
    <citation type="submission" date="2017-11" db="EMBL/GenBank/DDBJ databases">
        <title>Isolation and Characterization of Family Methanocellaceae Species from Potential Methane Hydrate Area Offshore Southwestern Taiwan.</title>
        <authorList>
            <person name="Zhang W.-L."/>
            <person name="Chen W.-C."/>
            <person name="Lai M.-C."/>
            <person name="Chen S.-C."/>
        </authorList>
    </citation>
    <scope>NUCLEOTIDE SEQUENCE [LARGE SCALE GENOMIC DNA]</scope>
    <source>
        <strain evidence="2 3">CWC-04</strain>
    </source>
</reference>
<feature type="domain" description="DUF4097" evidence="1">
    <location>
        <begin position="75"/>
        <end position="188"/>
    </location>
</feature>
<gene>
    <name evidence="2" type="ORF">CUJ83_00915</name>
</gene>
<protein>
    <recommendedName>
        <fullName evidence="1">DUF4097 domain-containing protein</fullName>
    </recommendedName>
</protein>
<feature type="domain" description="DUF4097" evidence="1">
    <location>
        <begin position="193"/>
        <end position="262"/>
    </location>
</feature>
<dbReference type="AlphaFoldDB" id="A0AAP2RAP8"/>
<keyword evidence="3" id="KW-1185">Reference proteome</keyword>
<accession>A0AAP2RAP8</accession>
<evidence type="ECO:0000313" key="2">
    <source>
        <dbReference type="EMBL" id="MCD1293557.1"/>
    </source>
</evidence>
<organism evidence="2 3">
    <name type="scientific">Methanooceanicella nereidis</name>
    <dbReference type="NCBI Taxonomy" id="2052831"/>
    <lineage>
        <taxon>Archaea</taxon>
        <taxon>Methanobacteriati</taxon>
        <taxon>Methanobacteriota</taxon>
        <taxon>Stenosarchaea group</taxon>
        <taxon>Methanomicrobia</taxon>
        <taxon>Methanocellales</taxon>
        <taxon>Methanocellaceae</taxon>
        <taxon>Methanooceanicella</taxon>
    </lineage>
</organism>
<sequence length="294" mass="32122">MRSNEGSLLALGAIALFVIIVLLIGSVFLCAAITHIPKIGNYVDSHPAYYEMDNSGLIQRDYYYNGSLAGFDTIELDVHNMNGNVIVKEGDADEYEIEVHAKGTEKDFANKYVEFVESGAAGTKTLKVAVKDHRWDDGRNFDRFYSDIIITLPKNKHYGDMQLNTVNGNVDVCDLSGDHLLMTAVNGKLTSSFNADNSELVNVNGNIYVTTSKTTGKITATTVNGNINMNVPENSEFKIEAHSASPVDKISVSVPVKTSKNNGFTFIGETENYNGNGIVMNFNLVNGNIEIDSI</sequence>
<dbReference type="Proteomes" id="UP001320159">
    <property type="component" value="Unassembled WGS sequence"/>
</dbReference>
<name>A0AAP2RAP8_9EURY</name>
<dbReference type="InterPro" id="IPR025164">
    <property type="entry name" value="Toastrack_DUF4097"/>
</dbReference>
<evidence type="ECO:0000313" key="3">
    <source>
        <dbReference type="Proteomes" id="UP001320159"/>
    </source>
</evidence>
<dbReference type="EMBL" id="PGCK01000001">
    <property type="protein sequence ID" value="MCD1293557.1"/>
    <property type="molecule type" value="Genomic_DNA"/>
</dbReference>
<proteinExistence type="predicted"/>
<dbReference type="Pfam" id="PF13349">
    <property type="entry name" value="DUF4097"/>
    <property type="match status" value="2"/>
</dbReference>
<dbReference type="RefSeq" id="WP_230739518.1">
    <property type="nucleotide sequence ID" value="NZ_PGCK01000001.1"/>
</dbReference>
<evidence type="ECO:0000259" key="1">
    <source>
        <dbReference type="Pfam" id="PF13349"/>
    </source>
</evidence>
<comment type="caution">
    <text evidence="2">The sequence shown here is derived from an EMBL/GenBank/DDBJ whole genome shotgun (WGS) entry which is preliminary data.</text>
</comment>